<feature type="compositionally biased region" description="Acidic residues" evidence="2">
    <location>
        <begin position="999"/>
        <end position="1014"/>
    </location>
</feature>
<dbReference type="RefSeq" id="XP_040782725.1">
    <property type="nucleotide sequence ID" value="XM_040937412.1"/>
</dbReference>
<protein>
    <recommendedName>
        <fullName evidence="3">Putative zinc-finger domain-containing protein</fullName>
    </recommendedName>
</protein>
<keyword evidence="1" id="KW-0175">Coiled coil</keyword>
<organism evidence="4 5">
    <name type="scientific">Cucurbitaria berberidis CBS 394.84</name>
    <dbReference type="NCBI Taxonomy" id="1168544"/>
    <lineage>
        <taxon>Eukaryota</taxon>
        <taxon>Fungi</taxon>
        <taxon>Dikarya</taxon>
        <taxon>Ascomycota</taxon>
        <taxon>Pezizomycotina</taxon>
        <taxon>Dothideomycetes</taxon>
        <taxon>Pleosporomycetidae</taxon>
        <taxon>Pleosporales</taxon>
        <taxon>Pleosporineae</taxon>
        <taxon>Cucurbitariaceae</taxon>
        <taxon>Cucurbitaria</taxon>
    </lineage>
</organism>
<reference evidence="4" key="1">
    <citation type="submission" date="2020-01" db="EMBL/GenBank/DDBJ databases">
        <authorList>
            <consortium name="DOE Joint Genome Institute"/>
            <person name="Haridas S."/>
            <person name="Albert R."/>
            <person name="Binder M."/>
            <person name="Bloem J."/>
            <person name="Labutti K."/>
            <person name="Salamov A."/>
            <person name="Andreopoulos B."/>
            <person name="Baker S.E."/>
            <person name="Barry K."/>
            <person name="Bills G."/>
            <person name="Bluhm B.H."/>
            <person name="Cannon C."/>
            <person name="Castanera R."/>
            <person name="Culley D.E."/>
            <person name="Daum C."/>
            <person name="Ezra D."/>
            <person name="Gonzalez J.B."/>
            <person name="Henrissat B."/>
            <person name="Kuo A."/>
            <person name="Liang C."/>
            <person name="Lipzen A."/>
            <person name="Lutzoni F."/>
            <person name="Magnuson J."/>
            <person name="Mondo S."/>
            <person name="Nolan M."/>
            <person name="Ohm R."/>
            <person name="Pangilinan J."/>
            <person name="Park H.-J."/>
            <person name="Ramirez L."/>
            <person name="Alfaro M."/>
            <person name="Sun H."/>
            <person name="Tritt A."/>
            <person name="Yoshinaga Y."/>
            <person name="Zwiers L.-H."/>
            <person name="Turgeon B.G."/>
            <person name="Goodwin S.B."/>
            <person name="Spatafora J.W."/>
            <person name="Crous P.W."/>
            <person name="Grigoriev I.V."/>
        </authorList>
    </citation>
    <scope>NUCLEOTIDE SEQUENCE</scope>
    <source>
        <strain evidence="4">CBS 394.84</strain>
    </source>
</reference>
<dbReference type="GeneID" id="63854662"/>
<feature type="domain" description="Putative zinc-finger" evidence="3">
    <location>
        <begin position="1159"/>
        <end position="1180"/>
    </location>
</feature>
<feature type="compositionally biased region" description="Low complexity" evidence="2">
    <location>
        <begin position="446"/>
        <end position="463"/>
    </location>
</feature>
<accession>A0A9P4G739</accession>
<feature type="region of interest" description="Disordered" evidence="2">
    <location>
        <begin position="774"/>
        <end position="817"/>
    </location>
</feature>
<feature type="compositionally biased region" description="Acidic residues" evidence="2">
    <location>
        <begin position="951"/>
        <end position="969"/>
    </location>
</feature>
<feature type="compositionally biased region" description="Acidic residues" evidence="2">
    <location>
        <begin position="1048"/>
        <end position="1065"/>
    </location>
</feature>
<comment type="caution">
    <text evidence="4">The sequence shown here is derived from an EMBL/GenBank/DDBJ whole genome shotgun (WGS) entry which is preliminary data.</text>
</comment>
<feature type="compositionally biased region" description="Polar residues" evidence="2">
    <location>
        <begin position="501"/>
        <end position="512"/>
    </location>
</feature>
<feature type="compositionally biased region" description="Low complexity" evidence="2">
    <location>
        <begin position="550"/>
        <end position="563"/>
    </location>
</feature>
<dbReference type="Pfam" id="PF10650">
    <property type="entry name" value="zf-C3H1"/>
    <property type="match status" value="1"/>
</dbReference>
<dbReference type="OrthoDB" id="1922977at2759"/>
<dbReference type="AlphaFoldDB" id="A0A9P4G739"/>
<dbReference type="EMBL" id="ML976620">
    <property type="protein sequence ID" value="KAF1840162.1"/>
    <property type="molecule type" value="Genomic_DNA"/>
</dbReference>
<name>A0A9P4G739_9PLEO</name>
<feature type="region of interest" description="Disordered" evidence="2">
    <location>
        <begin position="895"/>
        <end position="1097"/>
    </location>
</feature>
<evidence type="ECO:0000313" key="4">
    <source>
        <dbReference type="EMBL" id="KAF1840162.1"/>
    </source>
</evidence>
<evidence type="ECO:0000313" key="5">
    <source>
        <dbReference type="Proteomes" id="UP000800039"/>
    </source>
</evidence>
<feature type="compositionally biased region" description="Polar residues" evidence="2">
    <location>
        <begin position="988"/>
        <end position="998"/>
    </location>
</feature>
<keyword evidence="5" id="KW-1185">Reference proteome</keyword>
<feature type="compositionally biased region" description="Acidic residues" evidence="2">
    <location>
        <begin position="534"/>
        <end position="549"/>
    </location>
</feature>
<sequence>MADHSSQQPYYRLPFAYPPQQMQPSAPPEEHRGPSHMQQAPAPDAFASIPGLQHSALPGINLSAYGQNSQQPPFPPRDCLAASTAFRPKCMAAILTAKWHDSSTSHSWLWRPSAFSCPCAPPPFPAHAPLNHATSMAFSPQNPPQPPVAASDRVQGVVGDSEREDGELSDREASQPVARNAYGRARPEPPRSVPQVSRTSPQAEEGYNPDRPADGQTVPQEPARKAPKQASPQNPMDKIQDARDEAKQFIKVLNSNNITYRTLANENLDLELLRGLYQSLNLPSEPAPIVLPKTNGAPPISSTKSPQQASIPAINTDVTPAQATKSVASPTGPVDRKDYIARLQAAKMAKVRGAARASPPQKTPPAQAPTPTPAVKTPQAITTPGAKQPVTDEQRARNTELIRQRLEAIKAKQKPTTTVTNNATASVSRTQKPDLGQATAEHATQPAPSSTSTSNTPTYTPSFPGIPGLFMNAPPSFNSGAPVAPKPLPSVPQKRPAPSETEVSTPRGSVTPYTRPLGQSPHSHHEESMIIQVSDDESNGSDMDIDDDQAAPGPSAASPTSIPNQHQALGKFPNFPSRSGSTIPASSTVSTPGPQTPTTIVREKELEDKEKQLVAMRLTLKKKLAEKREKDKAAAAAAMAISLSGTQDPSTPGLPPQSVSHATPTTDSVQSAPLQLVDASRTAAHDTVDPVRHTKRLRRAEIQSRLPSLDAEIASNTSRMAQLTQEMEQLMAENKRIAIDKEQLTQELENLGIDTEGMSHAELRAKKDEIDHETLPTNTSQGASLGPQPSASDVPNAFIESSKAGSPKLTGTEQIIGSDPLPAQRQISGRLTILPGLGQTAPHLPETEATLPQTPTMDKIIPVPDDTISAQREPQVPASQDVSLSDQLHAPIDIEESTVDATVAPGAHSSATPLDDDEDFYSPAPPAETNPVAEPQTQSESYPGVARSPSEEGEVEMSESEEEEYEPDEPMVITDTHIQEAQAPEPETAQSIATSQVSTEDEEDYEPPDVDQDMSDIQSEAATAEHILDVPPIEVEDGAMDIATSSDESSDDSDSDSESTYEPEVDNTIATNNVPQDNNNTTNNLATASVPEPVSATSNTNSEAAIAAEVEDEPARFTPYESPLRMFKSYRYHPSYAQDVAGGFLSLTYSHQIDPAKRLCQYEAAGGSCNDPECSDQHFRDIGITGEKLLVQLGTANPGKTPDEKQRWNDGLRGVLKELRQKNIKDPNGIAVEIAKYRRQFLDDDTRVVNL</sequence>
<feature type="compositionally biased region" description="Basic and acidic residues" evidence="2">
    <location>
        <begin position="390"/>
        <end position="410"/>
    </location>
</feature>
<evidence type="ECO:0000259" key="3">
    <source>
        <dbReference type="Pfam" id="PF10650"/>
    </source>
</evidence>
<feature type="region of interest" description="Disordered" evidence="2">
    <location>
        <begin position="290"/>
        <end position="607"/>
    </location>
</feature>
<feature type="coiled-coil region" evidence="1">
    <location>
        <begin position="713"/>
        <end position="754"/>
    </location>
</feature>
<feature type="compositionally biased region" description="Polar residues" evidence="2">
    <location>
        <begin position="657"/>
        <end position="670"/>
    </location>
</feature>
<gene>
    <name evidence="4" type="ORF">K460DRAFT_410763</name>
</gene>
<feature type="compositionally biased region" description="Polar residues" evidence="2">
    <location>
        <begin position="775"/>
        <end position="793"/>
    </location>
</feature>
<dbReference type="InterPro" id="IPR019607">
    <property type="entry name" value="Putative_zinc-finger_domain"/>
</dbReference>
<feature type="compositionally biased region" description="Pro residues" evidence="2">
    <location>
        <begin position="361"/>
        <end position="372"/>
    </location>
</feature>
<feature type="compositionally biased region" description="Low complexity" evidence="2">
    <location>
        <begin position="1070"/>
        <end position="1088"/>
    </location>
</feature>
<feature type="compositionally biased region" description="Polar residues" evidence="2">
    <location>
        <begin position="300"/>
        <end position="310"/>
    </location>
</feature>
<evidence type="ECO:0000256" key="2">
    <source>
        <dbReference type="SAM" id="MobiDB-lite"/>
    </source>
</evidence>
<proteinExistence type="predicted"/>
<feature type="region of interest" description="Disordered" evidence="2">
    <location>
        <begin position="135"/>
        <end position="243"/>
    </location>
</feature>
<feature type="region of interest" description="Disordered" evidence="2">
    <location>
        <begin position="1"/>
        <end position="51"/>
    </location>
</feature>
<feature type="compositionally biased region" description="Low complexity" evidence="2">
    <location>
        <begin position="416"/>
        <end position="428"/>
    </location>
</feature>
<feature type="region of interest" description="Disordered" evidence="2">
    <location>
        <begin position="644"/>
        <end position="670"/>
    </location>
</feature>
<feature type="compositionally biased region" description="Polar residues" evidence="2">
    <location>
        <begin position="316"/>
        <end position="329"/>
    </location>
</feature>
<feature type="compositionally biased region" description="Polar residues" evidence="2">
    <location>
        <begin position="576"/>
        <end position="599"/>
    </location>
</feature>
<evidence type="ECO:0000256" key="1">
    <source>
        <dbReference type="SAM" id="Coils"/>
    </source>
</evidence>
<dbReference type="Proteomes" id="UP000800039">
    <property type="component" value="Unassembled WGS sequence"/>
</dbReference>